<dbReference type="Gene3D" id="3.50.50.60">
    <property type="entry name" value="FAD/NAD(P)-binding domain"/>
    <property type="match status" value="1"/>
</dbReference>
<dbReference type="STRING" id="1293891.TMES_15170"/>
<dbReference type="InterPro" id="IPR036188">
    <property type="entry name" value="FAD/NAD-bd_sf"/>
</dbReference>
<dbReference type="RefSeq" id="WP_085584064.1">
    <property type="nucleotide sequence ID" value="NZ_JFKA01000007.1"/>
</dbReference>
<proteinExistence type="inferred from homology"/>
<dbReference type="SUPFAM" id="SSF51905">
    <property type="entry name" value="FAD/NAD(P)-binding domain"/>
    <property type="match status" value="1"/>
</dbReference>
<sequence length="378" mass="40388">MTHDIETIVVGAGVVGLACARALAQSGREVMIIERHDAIGTETSSRNSEVIHAGLYYPRGSLKAQLCVAGKQALYAYCADRGVNHRQTGKLIVATDDSQIAALHQIQQHASRNGVTDLVWRTAAEIRACEPALKCVAALQSPSTGIIDSHALMLSFLGDAEIAGATLALNTHIVSGCHRDGLYILDTVDTSGEEMQISCKELVIAGGLHSQTLAHAISGIKTETIPPQNYARGIYFTLGGKNPFSTLIYPAPEQAGLGIHLTLDLGGQARFGPDVTWIEKPDYSVDENRRTDFAQAIRRYYPDLDETALQPGYAGIRPKIQAKGEAACDFMISGPRSHGLKGLVALYGIESPGLTASMAIGDHVCHQLSPSLAEKEAH</sequence>
<protein>
    <submittedName>
        <fullName evidence="7">FAD-dependent oxidoreductase</fullName>
    </submittedName>
</protein>
<feature type="domain" description="FAD dependent oxidoreductase" evidence="6">
    <location>
        <begin position="7"/>
        <end position="365"/>
    </location>
</feature>
<comment type="similarity">
    <text evidence="5">Belongs to the L2HGDH family.</text>
</comment>
<evidence type="ECO:0000313" key="8">
    <source>
        <dbReference type="Proteomes" id="UP000193391"/>
    </source>
</evidence>
<evidence type="ECO:0000256" key="5">
    <source>
        <dbReference type="ARBA" id="ARBA00037941"/>
    </source>
</evidence>
<organism evidence="7 8">
    <name type="scientific">Thalassospira mesophila</name>
    <dbReference type="NCBI Taxonomy" id="1293891"/>
    <lineage>
        <taxon>Bacteria</taxon>
        <taxon>Pseudomonadati</taxon>
        <taxon>Pseudomonadota</taxon>
        <taxon>Alphaproteobacteria</taxon>
        <taxon>Rhodospirillales</taxon>
        <taxon>Thalassospiraceae</taxon>
        <taxon>Thalassospira</taxon>
    </lineage>
</organism>
<evidence type="ECO:0000259" key="6">
    <source>
        <dbReference type="Pfam" id="PF01266"/>
    </source>
</evidence>
<evidence type="ECO:0000256" key="1">
    <source>
        <dbReference type="ARBA" id="ARBA00001974"/>
    </source>
</evidence>
<dbReference type="EMBL" id="JFKA01000007">
    <property type="protein sequence ID" value="OSQ37166.1"/>
    <property type="molecule type" value="Genomic_DNA"/>
</dbReference>
<comment type="cofactor">
    <cofactor evidence="1">
        <name>FAD</name>
        <dbReference type="ChEBI" id="CHEBI:57692"/>
    </cofactor>
</comment>
<dbReference type="InterPro" id="IPR006076">
    <property type="entry name" value="FAD-dep_OxRdtase"/>
</dbReference>
<evidence type="ECO:0000256" key="2">
    <source>
        <dbReference type="ARBA" id="ARBA00022630"/>
    </source>
</evidence>
<accession>A0A1Y2KYE4</accession>
<dbReference type="Pfam" id="PF01266">
    <property type="entry name" value="DAO"/>
    <property type="match status" value="1"/>
</dbReference>
<dbReference type="PANTHER" id="PTHR43104">
    <property type="entry name" value="L-2-HYDROXYGLUTARATE DEHYDROGENASE, MITOCHONDRIAL"/>
    <property type="match status" value="1"/>
</dbReference>
<dbReference type="PANTHER" id="PTHR43104:SF4">
    <property type="entry name" value="L-2-HYDROXYGLUTARATE DEHYDROGENASE, MITOCHONDRIAL"/>
    <property type="match status" value="1"/>
</dbReference>
<dbReference type="AlphaFoldDB" id="A0A1Y2KYE4"/>
<reference evidence="7 8" key="1">
    <citation type="submission" date="2014-03" db="EMBL/GenBank/DDBJ databases">
        <title>The draft genome sequence of Thalassospira mesophila JCM 18969.</title>
        <authorList>
            <person name="Lai Q."/>
            <person name="Shao Z."/>
        </authorList>
    </citation>
    <scope>NUCLEOTIDE SEQUENCE [LARGE SCALE GENOMIC DNA]</scope>
    <source>
        <strain evidence="7 8">JCM 18969</strain>
    </source>
</reference>
<dbReference type="OrthoDB" id="9801699at2"/>
<keyword evidence="8" id="KW-1185">Reference proteome</keyword>
<evidence type="ECO:0000256" key="4">
    <source>
        <dbReference type="ARBA" id="ARBA00023002"/>
    </source>
</evidence>
<comment type="caution">
    <text evidence="7">The sequence shown here is derived from an EMBL/GenBank/DDBJ whole genome shotgun (WGS) entry which is preliminary data.</text>
</comment>
<keyword evidence="3" id="KW-0274">FAD</keyword>
<dbReference type="GO" id="GO:0047545">
    <property type="term" value="F:(S)-2-hydroxyglutarate dehydrogenase activity"/>
    <property type="evidence" value="ECO:0007669"/>
    <property type="project" value="TreeGrafter"/>
</dbReference>
<evidence type="ECO:0000313" key="7">
    <source>
        <dbReference type="EMBL" id="OSQ37166.1"/>
    </source>
</evidence>
<keyword evidence="4" id="KW-0560">Oxidoreductase</keyword>
<name>A0A1Y2KYE4_9PROT</name>
<evidence type="ECO:0000256" key="3">
    <source>
        <dbReference type="ARBA" id="ARBA00022827"/>
    </source>
</evidence>
<dbReference type="Gene3D" id="3.30.9.10">
    <property type="entry name" value="D-Amino Acid Oxidase, subunit A, domain 2"/>
    <property type="match status" value="1"/>
</dbReference>
<keyword evidence="2" id="KW-0285">Flavoprotein</keyword>
<gene>
    <name evidence="7" type="ORF">TMES_15170</name>
</gene>
<dbReference type="Proteomes" id="UP000193391">
    <property type="component" value="Unassembled WGS sequence"/>
</dbReference>